<dbReference type="NCBIfam" id="TIGR00705">
    <property type="entry name" value="SppA_67K"/>
    <property type="match status" value="1"/>
</dbReference>
<dbReference type="EMBL" id="JAUOEL010000006">
    <property type="protein sequence ID" value="MDO5975896.1"/>
    <property type="molecule type" value="Genomic_DNA"/>
</dbReference>
<feature type="domain" description="Peptidase S49" evidence="8">
    <location>
        <begin position="370"/>
        <end position="520"/>
    </location>
</feature>
<dbReference type="PIRSF" id="PIRSF001217">
    <property type="entry name" value="Protease_4_SppA"/>
    <property type="match status" value="1"/>
</dbReference>
<protein>
    <submittedName>
        <fullName evidence="9">Signal peptide peptidase SppA</fullName>
    </submittedName>
</protein>
<dbReference type="InterPro" id="IPR047217">
    <property type="entry name" value="S49_SppA_67K_type_N"/>
</dbReference>
<gene>
    <name evidence="9" type="primary">sppA</name>
    <name evidence="9" type="ORF">Q4Q40_16995</name>
</gene>
<evidence type="ECO:0000259" key="8">
    <source>
        <dbReference type="Pfam" id="PF01343"/>
    </source>
</evidence>
<dbReference type="Proteomes" id="UP001176806">
    <property type="component" value="Unassembled WGS sequence"/>
</dbReference>
<sequence length="590" mass="65785">MNFIRRVLSTVTGIIVFFVICFIGLFIIGLLVGSSSEETVHVKPNSILELTLDFPIQDYADKTEFNAYPFLNEDEKNGLFNIIDAINYAASDDNIKGISIDSNFIIAGISQIKALRNALLKFKESGKFIVAYADVYTQKDYYLSSVADTIYMNPVGMMEFKGLYSERLYFKDFQEKSGFKMEVVRFGKYKSAVEPFLANKMSDENRDQISVYLNGLWNEMKQDISKSRAITPERLHVIADSLLARNANLAKASQLIDKIAYHDEYINDIREALGVEFNEDIKSVTIGAYSIYAANKLKSNKSKNKIAVIYAEGDIIYGEGDEESVGQGVMNASLKEAREDDKIKAIVLRINSPGGSALASELIWREIELTKKVKPIIVSMGDVAASGGYYIACNADKIIAEPTTITGSIGVFGVLPNGKQLADNIGINAEQVVTNKNAVLYSFFEPLNDEQRAFIKEGIIDIYELFTNRVAEGRNMTQDDVKAIAQGRVWTGVDALNNGLVDELGGLDLALQRASEAADIEDYKIEEFPVYEEEDLANALMNQLLKGSNTKEAILKEELGEENYRILKEIKSMSKKKGIQLLFPYSLEIK</sequence>
<dbReference type="InterPro" id="IPR004634">
    <property type="entry name" value="Pept_S49_pIV"/>
</dbReference>
<proteinExistence type="inferred from homology"/>
<dbReference type="InterPro" id="IPR029045">
    <property type="entry name" value="ClpP/crotonase-like_dom_sf"/>
</dbReference>
<comment type="caution">
    <text evidence="9">The sequence shown here is derived from an EMBL/GenBank/DDBJ whole genome shotgun (WGS) entry which is preliminary data.</text>
</comment>
<evidence type="ECO:0000256" key="5">
    <source>
        <dbReference type="ARBA" id="ARBA00022825"/>
    </source>
</evidence>
<keyword evidence="10" id="KW-1185">Reference proteome</keyword>
<evidence type="ECO:0000256" key="7">
    <source>
        <dbReference type="SAM" id="Phobius"/>
    </source>
</evidence>
<dbReference type="InterPro" id="IPR004635">
    <property type="entry name" value="Pept_S49_SppA"/>
</dbReference>
<comment type="subcellular location">
    <subcellularLocation>
        <location evidence="1">Membrane</location>
    </subcellularLocation>
</comment>
<keyword evidence="6 7" id="KW-0472">Membrane</keyword>
<dbReference type="InterPro" id="IPR047272">
    <property type="entry name" value="S49_SppA_C"/>
</dbReference>
<evidence type="ECO:0000256" key="6">
    <source>
        <dbReference type="ARBA" id="ARBA00023136"/>
    </source>
</evidence>
<organism evidence="9 10">
    <name type="scientific">Flavivirga jejuensis</name>
    <dbReference type="NCBI Taxonomy" id="870487"/>
    <lineage>
        <taxon>Bacteria</taxon>
        <taxon>Pseudomonadati</taxon>
        <taxon>Bacteroidota</taxon>
        <taxon>Flavobacteriia</taxon>
        <taxon>Flavobacteriales</taxon>
        <taxon>Flavobacteriaceae</taxon>
        <taxon>Flavivirga</taxon>
    </lineage>
</organism>
<feature type="domain" description="Peptidase S49" evidence="8">
    <location>
        <begin position="122"/>
        <end position="275"/>
    </location>
</feature>
<evidence type="ECO:0000313" key="10">
    <source>
        <dbReference type="Proteomes" id="UP001176806"/>
    </source>
</evidence>
<dbReference type="RefSeq" id="WP_303303130.1">
    <property type="nucleotide sequence ID" value="NZ_BAABDA010000046.1"/>
</dbReference>
<feature type="transmembrane region" description="Helical" evidence="7">
    <location>
        <begin position="7"/>
        <end position="32"/>
    </location>
</feature>
<dbReference type="SUPFAM" id="SSF52096">
    <property type="entry name" value="ClpP/crotonase"/>
    <property type="match status" value="2"/>
</dbReference>
<name>A0ABT8WSP2_9FLAO</name>
<dbReference type="Pfam" id="PF01343">
    <property type="entry name" value="Peptidase_S49"/>
    <property type="match status" value="2"/>
</dbReference>
<dbReference type="NCBIfam" id="TIGR00706">
    <property type="entry name" value="SppA_dom"/>
    <property type="match status" value="1"/>
</dbReference>
<dbReference type="InterPro" id="IPR002142">
    <property type="entry name" value="Peptidase_S49"/>
</dbReference>
<evidence type="ECO:0000256" key="3">
    <source>
        <dbReference type="ARBA" id="ARBA00022670"/>
    </source>
</evidence>
<dbReference type="Gene3D" id="6.20.330.10">
    <property type="match status" value="1"/>
</dbReference>
<dbReference type="PANTHER" id="PTHR33209:SF1">
    <property type="entry name" value="PEPTIDASE S49 DOMAIN-CONTAINING PROTEIN"/>
    <property type="match status" value="1"/>
</dbReference>
<dbReference type="PANTHER" id="PTHR33209">
    <property type="entry name" value="PROTEASE 4"/>
    <property type="match status" value="1"/>
</dbReference>
<evidence type="ECO:0000256" key="1">
    <source>
        <dbReference type="ARBA" id="ARBA00004370"/>
    </source>
</evidence>
<dbReference type="Gene3D" id="3.90.226.10">
    <property type="entry name" value="2-enoyl-CoA Hydratase, Chain A, domain 1"/>
    <property type="match status" value="2"/>
</dbReference>
<keyword evidence="7" id="KW-1133">Transmembrane helix</keyword>
<keyword evidence="5" id="KW-0720">Serine protease</keyword>
<evidence type="ECO:0000256" key="2">
    <source>
        <dbReference type="ARBA" id="ARBA00008683"/>
    </source>
</evidence>
<keyword evidence="4" id="KW-0378">Hydrolase</keyword>
<dbReference type="CDD" id="cd07023">
    <property type="entry name" value="S49_Sppa_N_C"/>
    <property type="match status" value="1"/>
</dbReference>
<accession>A0ABT8WSP2</accession>
<dbReference type="CDD" id="cd07018">
    <property type="entry name" value="S49_SppA_67K_type"/>
    <property type="match status" value="1"/>
</dbReference>
<evidence type="ECO:0000313" key="9">
    <source>
        <dbReference type="EMBL" id="MDO5975896.1"/>
    </source>
</evidence>
<comment type="similarity">
    <text evidence="2">Belongs to the peptidase S49 family.</text>
</comment>
<reference evidence="9" key="1">
    <citation type="submission" date="2023-07" db="EMBL/GenBank/DDBJ databases">
        <title>Two novel species in the genus Flavivirga.</title>
        <authorList>
            <person name="Kwon K."/>
        </authorList>
    </citation>
    <scope>NUCLEOTIDE SEQUENCE</scope>
    <source>
        <strain evidence="9">KACC 14158</strain>
    </source>
</reference>
<keyword evidence="3" id="KW-0645">Protease</keyword>
<keyword evidence="7" id="KW-0812">Transmembrane</keyword>
<evidence type="ECO:0000256" key="4">
    <source>
        <dbReference type="ARBA" id="ARBA00022801"/>
    </source>
</evidence>